<proteinExistence type="predicted"/>
<keyword evidence="1" id="KW-0812">Transmembrane</keyword>
<organism evidence="2">
    <name type="scientific">Leptospira borgpetersenii serovar Ballum</name>
    <dbReference type="NCBI Taxonomy" id="280505"/>
    <lineage>
        <taxon>Bacteria</taxon>
        <taxon>Pseudomonadati</taxon>
        <taxon>Spirochaetota</taxon>
        <taxon>Spirochaetia</taxon>
        <taxon>Leptospirales</taxon>
        <taxon>Leptospiraceae</taxon>
        <taxon>Leptospira</taxon>
    </lineage>
</organism>
<evidence type="ECO:0000256" key="1">
    <source>
        <dbReference type="SAM" id="Phobius"/>
    </source>
</evidence>
<dbReference type="AlphaFoldDB" id="A0A0S2IS07"/>
<keyword evidence="1" id="KW-0472">Membrane</keyword>
<protein>
    <submittedName>
        <fullName evidence="2">Uncharacterized protein</fullName>
    </submittedName>
</protein>
<evidence type="ECO:0000313" key="2">
    <source>
        <dbReference type="EMBL" id="ALO26431.1"/>
    </source>
</evidence>
<sequence>MDIVIRIIVLILLFTFDPFVLSLFVKKQKPFQEKIVETLQP</sequence>
<keyword evidence="1" id="KW-1133">Transmembrane helix</keyword>
<dbReference type="EMBL" id="CP012029">
    <property type="protein sequence ID" value="ALO26431.1"/>
    <property type="molecule type" value="Genomic_DNA"/>
</dbReference>
<evidence type="ECO:0000313" key="3">
    <source>
        <dbReference type="Proteomes" id="UP000058857"/>
    </source>
</evidence>
<dbReference type="Proteomes" id="UP000058857">
    <property type="component" value="Chromosome 1"/>
</dbReference>
<name>A0A0S2IS07_LEPBO</name>
<feature type="transmembrane region" description="Helical" evidence="1">
    <location>
        <begin position="6"/>
        <end position="25"/>
    </location>
</feature>
<gene>
    <name evidence="2" type="ORF">LBBP_02171</name>
</gene>
<accession>A0A0S2IS07</accession>
<reference evidence="2 3" key="1">
    <citation type="journal article" date="2015" name="PLoS Negl. Trop. Dis.">
        <title>Distribution of Plasmids in Distinct Leptospira Pathogenic Species.</title>
        <authorList>
            <person name="Wang Y."/>
            <person name="Zhuang X."/>
            <person name="Zhong Y."/>
            <person name="Zhang C."/>
            <person name="Zhang Y."/>
            <person name="Zeng L."/>
            <person name="Zhu Y."/>
            <person name="He P."/>
            <person name="Dong K."/>
            <person name="Pal U."/>
            <person name="Guo X."/>
            <person name="Qin J."/>
        </authorList>
    </citation>
    <scope>NUCLEOTIDE SEQUENCE [LARGE SCALE GENOMIC DNA]</scope>
    <source>
        <strain evidence="2 3">56604</strain>
    </source>
</reference>